<dbReference type="SMART" id="SM00320">
    <property type="entry name" value="WD40"/>
    <property type="match status" value="7"/>
</dbReference>
<dbReference type="GO" id="GO:0005737">
    <property type="term" value="C:cytoplasm"/>
    <property type="evidence" value="ECO:0007669"/>
    <property type="project" value="TreeGrafter"/>
</dbReference>
<proteinExistence type="predicted"/>
<dbReference type="FunFam" id="2.130.10.10:FF:000045">
    <property type="entry name" value="DDB1- and CUL4-associated factor 6 isoform X2"/>
    <property type="match status" value="1"/>
</dbReference>
<protein>
    <submittedName>
        <fullName evidence="4">Ddb1 and cul4 associated factor 6</fullName>
    </submittedName>
</protein>
<sequence>MVTMSCPGNLVWDVNKRLIGYNQPNTIRTNYLGRREFVQRLKLEGTLNVHDGCVNTISWNDTGEYILSGSDDTFLVISNPYNKKVKKSIRSGHRANIFSAKFMPHTNGQEIVSCSGDGIIYYTHTEKSPEYNRQCQFTCHYGTAYEIMTVPNDPYTFLSCGEDGTVRWFDLRMKTSCTKEDCKDDILINCRRAATSISISPLVPYYLAVGCSDSSVRIYDRRMLGTRATGNYMGRGTTGMCVRFVPAHLSNKSCRVTSLCYSEDGQEVLVSYSSDYIYLFDPKDDQARELKGPSEERREELRQPPVKRLRLRGDWSDTGPRARPESERERDGEQSPNVSLMQRMSDMLSRWFEEASEAQSSRGTRPQTRPRGTAVRPEGASNPPAAPAGGSSQVSSTPERPVGTDPPEAPTEPDAAASTATATATAATADMPKSTSSSSSSGSSSTVTAPPPSSSSSVESSAPSTSPITTSPDSEQRSQAETSGTPAPTPTSEPALSGAAEAASSTPDQPVSVPVSSSAPTTSSTSSTSTTSTTGTSRPSTAEPVLSLHYSSEGTTTSTIKLDFTDEWSSNTSSSMGSGGPKASEAVAVQSREGSLSEQAPSESSGQQTVPAASTEPPCDATCSVTLGSSSAQGPAEGSSVGGAVASAPLERSQTEEDTSGGCRRAEPTGEEGEEGQSQPARAHQDSDDSDDDPILIPSTRFRGQGQRFNSRGSAVGDRMIRRSAAARIQELFRRRKERREMEESETQNIRRPSVKMVYKGHRNSRTMIKESCFWGNNFVMSGSDCGHIFIWDRHTAEHLMLLEADNHVVNCLQPHPFDPILASSGIDYDIKIWSPLEASPSFNRVLASEVITRNELMLEETRNTITVPASFMLRMLASLNHIRSDRLEGDRSEGSGQENEDEQ</sequence>
<accession>A0A671VGB8</accession>
<feature type="compositionally biased region" description="Low complexity" evidence="3">
    <location>
        <begin position="504"/>
        <end position="541"/>
    </location>
</feature>
<dbReference type="GeneTree" id="ENSGT00950000182900"/>
<dbReference type="PROSITE" id="PS50096">
    <property type="entry name" value="IQ"/>
    <property type="match status" value="1"/>
</dbReference>
<dbReference type="PANTHER" id="PTHR15574:SF39">
    <property type="entry name" value="DDB1- AND CUL4-ASSOCIATED FACTOR 6"/>
    <property type="match status" value="1"/>
</dbReference>
<keyword evidence="1" id="KW-0853">WD repeat</keyword>
<dbReference type="Pfam" id="PF00400">
    <property type="entry name" value="WD40"/>
    <property type="match status" value="3"/>
</dbReference>
<keyword evidence="5" id="KW-1185">Reference proteome</keyword>
<feature type="compositionally biased region" description="Polar residues" evidence="3">
    <location>
        <begin position="549"/>
        <end position="560"/>
    </location>
</feature>
<dbReference type="PANTHER" id="PTHR15574">
    <property type="entry name" value="WD REPEAT DOMAIN-CONTAINING FAMILY"/>
    <property type="match status" value="1"/>
</dbReference>
<reference evidence="4" key="1">
    <citation type="submission" date="2021-04" db="EMBL/GenBank/DDBJ databases">
        <authorList>
            <consortium name="Wellcome Sanger Institute Data Sharing"/>
        </authorList>
    </citation>
    <scope>NUCLEOTIDE SEQUENCE [LARGE SCALE GENOMIC DNA]</scope>
</reference>
<feature type="compositionally biased region" description="Low complexity" evidence="3">
    <location>
        <begin position="412"/>
        <end position="473"/>
    </location>
</feature>
<dbReference type="AlphaFoldDB" id="A0A671VGB8"/>
<evidence type="ECO:0000313" key="5">
    <source>
        <dbReference type="Proteomes" id="UP000472265"/>
    </source>
</evidence>
<dbReference type="CTD" id="55827"/>
<dbReference type="GO" id="GO:0080008">
    <property type="term" value="C:Cul4-RING E3 ubiquitin ligase complex"/>
    <property type="evidence" value="ECO:0007669"/>
    <property type="project" value="TreeGrafter"/>
</dbReference>
<feature type="compositionally biased region" description="Low complexity" evidence="3">
    <location>
        <begin position="362"/>
        <end position="392"/>
    </location>
</feature>
<evidence type="ECO:0000256" key="2">
    <source>
        <dbReference type="ARBA" id="ARBA00022737"/>
    </source>
</evidence>
<dbReference type="GeneID" id="115587748"/>
<feature type="compositionally biased region" description="Basic and acidic residues" evidence="3">
    <location>
        <begin position="311"/>
        <end position="333"/>
    </location>
</feature>
<feature type="compositionally biased region" description="Basic and acidic residues" evidence="3">
    <location>
        <begin position="287"/>
        <end position="302"/>
    </location>
</feature>
<organism evidence="4 5">
    <name type="scientific">Sparus aurata</name>
    <name type="common">Gilthead sea bream</name>
    <dbReference type="NCBI Taxonomy" id="8175"/>
    <lineage>
        <taxon>Eukaryota</taxon>
        <taxon>Metazoa</taxon>
        <taxon>Chordata</taxon>
        <taxon>Craniata</taxon>
        <taxon>Vertebrata</taxon>
        <taxon>Euteleostomi</taxon>
        <taxon>Actinopterygii</taxon>
        <taxon>Neopterygii</taxon>
        <taxon>Teleostei</taxon>
        <taxon>Neoteleostei</taxon>
        <taxon>Acanthomorphata</taxon>
        <taxon>Eupercaria</taxon>
        <taxon>Spariformes</taxon>
        <taxon>Sparidae</taxon>
        <taxon>Sparus</taxon>
    </lineage>
</organism>
<dbReference type="Gene3D" id="2.130.10.10">
    <property type="entry name" value="YVTN repeat-like/Quinoprotein amine dehydrogenase"/>
    <property type="match status" value="2"/>
</dbReference>
<feature type="region of interest" description="Disordered" evidence="3">
    <location>
        <begin position="287"/>
        <end position="339"/>
    </location>
</feature>
<reference evidence="4" key="2">
    <citation type="submission" date="2025-08" db="UniProtKB">
        <authorList>
            <consortium name="Ensembl"/>
        </authorList>
    </citation>
    <scope>IDENTIFICATION</scope>
</reference>
<dbReference type="GO" id="GO:0045944">
    <property type="term" value="P:positive regulation of transcription by RNA polymerase II"/>
    <property type="evidence" value="ECO:0007669"/>
    <property type="project" value="TreeGrafter"/>
</dbReference>
<keyword evidence="2" id="KW-0677">Repeat</keyword>
<reference evidence="4" key="3">
    <citation type="submission" date="2025-09" db="UniProtKB">
        <authorList>
            <consortium name="Ensembl"/>
        </authorList>
    </citation>
    <scope>IDENTIFICATION</scope>
</reference>
<name>A0A671VGB8_SPAAU</name>
<dbReference type="InterPro" id="IPR001680">
    <property type="entry name" value="WD40_rpt"/>
</dbReference>
<dbReference type="SUPFAM" id="SSF50978">
    <property type="entry name" value="WD40 repeat-like"/>
    <property type="match status" value="1"/>
</dbReference>
<dbReference type="Proteomes" id="UP000472265">
    <property type="component" value="Chromosome 9"/>
</dbReference>
<gene>
    <name evidence="4" type="primary">DCAF6</name>
    <name evidence="4" type="synonym">dcaf6</name>
</gene>
<feature type="compositionally biased region" description="Polar residues" evidence="3">
    <location>
        <begin position="477"/>
        <end position="494"/>
    </location>
</feature>
<dbReference type="RefSeq" id="XP_030283579.1">
    <property type="nucleotide sequence ID" value="XM_030427719.1"/>
</dbReference>
<feature type="region of interest" description="Disordered" evidence="3">
    <location>
        <begin position="353"/>
        <end position="717"/>
    </location>
</feature>
<evidence type="ECO:0000256" key="1">
    <source>
        <dbReference type="ARBA" id="ARBA00022574"/>
    </source>
</evidence>
<dbReference type="InterPro" id="IPR045151">
    <property type="entry name" value="DCAF8"/>
</dbReference>
<dbReference type="Ensembl" id="ENSSAUT00010026952.1">
    <property type="protein sequence ID" value="ENSSAUP00010025510.1"/>
    <property type="gene ID" value="ENSSAUG00010009671.1"/>
</dbReference>
<dbReference type="InterPro" id="IPR036322">
    <property type="entry name" value="WD40_repeat_dom_sf"/>
</dbReference>
<evidence type="ECO:0000313" key="4">
    <source>
        <dbReference type="Ensembl" id="ENSSAUP00010025510.1"/>
    </source>
</evidence>
<feature type="compositionally biased region" description="Polar residues" evidence="3">
    <location>
        <begin position="592"/>
        <end position="612"/>
    </location>
</feature>
<feature type="compositionally biased region" description="Polar residues" evidence="3">
    <location>
        <begin position="623"/>
        <end position="633"/>
    </location>
</feature>
<evidence type="ECO:0000256" key="3">
    <source>
        <dbReference type="SAM" id="MobiDB-lite"/>
    </source>
</evidence>
<dbReference type="InterPro" id="IPR015943">
    <property type="entry name" value="WD40/YVTN_repeat-like_dom_sf"/>
</dbReference>